<organism evidence="1 2">
    <name type="scientific">Timema podura</name>
    <name type="common">Walking stick</name>
    <dbReference type="NCBI Taxonomy" id="61482"/>
    <lineage>
        <taxon>Eukaryota</taxon>
        <taxon>Metazoa</taxon>
        <taxon>Ecdysozoa</taxon>
        <taxon>Arthropoda</taxon>
        <taxon>Hexapoda</taxon>
        <taxon>Insecta</taxon>
        <taxon>Pterygota</taxon>
        <taxon>Neoptera</taxon>
        <taxon>Polyneoptera</taxon>
        <taxon>Phasmatodea</taxon>
        <taxon>Timematodea</taxon>
        <taxon>Timematoidea</taxon>
        <taxon>Timematidae</taxon>
        <taxon>Timema</taxon>
    </lineage>
</organism>
<proteinExistence type="predicted"/>
<protein>
    <submittedName>
        <fullName evidence="1">Uncharacterized protein</fullName>
    </submittedName>
</protein>
<reference evidence="1" key="1">
    <citation type="submission" date="2021-03" db="EMBL/GenBank/DDBJ databases">
        <authorList>
            <person name="Tran Van P."/>
        </authorList>
    </citation>
    <scope>NUCLEOTIDE SEQUENCE</scope>
</reference>
<sequence>MSRHLFERPMYRVWSDVIHPDSMALVRPPGRILCVGSVFLDSVHICTVYPIEEDTKASPILGPV</sequence>
<evidence type="ECO:0000313" key="1">
    <source>
        <dbReference type="EMBL" id="CAG2056566.1"/>
    </source>
</evidence>
<dbReference type="Proteomes" id="UP001153148">
    <property type="component" value="Unassembled WGS sequence"/>
</dbReference>
<accession>A0ABN7NMG3</accession>
<dbReference type="EMBL" id="CAJPIN010004036">
    <property type="protein sequence ID" value="CAG2056566.1"/>
    <property type="molecule type" value="Genomic_DNA"/>
</dbReference>
<evidence type="ECO:0000313" key="2">
    <source>
        <dbReference type="Proteomes" id="UP001153148"/>
    </source>
</evidence>
<comment type="caution">
    <text evidence="1">The sequence shown here is derived from an EMBL/GenBank/DDBJ whole genome shotgun (WGS) entry which is preliminary data.</text>
</comment>
<gene>
    <name evidence="1" type="ORF">TPAB3V08_LOCUS3555</name>
</gene>
<keyword evidence="2" id="KW-1185">Reference proteome</keyword>
<name>A0ABN7NMG3_TIMPD</name>